<dbReference type="Gene3D" id="3.40.50.720">
    <property type="entry name" value="NAD(P)-binding Rossmann-like Domain"/>
    <property type="match status" value="1"/>
</dbReference>
<organism evidence="3 4">
    <name type="scientific">Tepidamorphus gemmatus</name>
    <dbReference type="NCBI Taxonomy" id="747076"/>
    <lineage>
        <taxon>Bacteria</taxon>
        <taxon>Pseudomonadati</taxon>
        <taxon>Pseudomonadota</taxon>
        <taxon>Alphaproteobacteria</taxon>
        <taxon>Hyphomicrobiales</taxon>
        <taxon>Tepidamorphaceae</taxon>
        <taxon>Tepidamorphus</taxon>
    </lineage>
</organism>
<evidence type="ECO:0000259" key="2">
    <source>
        <dbReference type="Pfam" id="PF14667"/>
    </source>
</evidence>
<reference evidence="3 4" key="1">
    <citation type="submission" date="2019-03" db="EMBL/GenBank/DDBJ databases">
        <title>Genomic Encyclopedia of Type Strains, Phase IV (KMG-IV): sequencing the most valuable type-strain genomes for metagenomic binning, comparative biology and taxonomic classification.</title>
        <authorList>
            <person name="Goeker M."/>
        </authorList>
    </citation>
    <scope>NUCLEOTIDE SEQUENCE [LARGE SCALE GENOMIC DNA]</scope>
    <source>
        <strain evidence="3 4">DSM 19345</strain>
    </source>
</reference>
<dbReference type="Gene3D" id="2.60.120.10">
    <property type="entry name" value="Jelly Rolls"/>
    <property type="match status" value="1"/>
</dbReference>
<dbReference type="InterPro" id="IPR014710">
    <property type="entry name" value="RmlC-like_jellyroll"/>
</dbReference>
<proteinExistence type="predicted"/>
<dbReference type="InterPro" id="IPR011051">
    <property type="entry name" value="RmlC_Cupin_sf"/>
</dbReference>
<dbReference type="Proteomes" id="UP000295678">
    <property type="component" value="Unassembled WGS sequence"/>
</dbReference>
<dbReference type="AlphaFoldDB" id="A0A4V2UZT5"/>
<sequence length="381" mass="41989">MMRIAITGAGGLIGWHVHAWLRVQPGLQVIPVGRDAWQTPERLAAALAGADAIVHLAAMNRGAEAEVEETNLRLAAVLTDALRLAGSTPHLLHASSTQVDRDTAYGRSKRQAAAILAGWASASGAAFTDMILPNVFGEGGRPFHNSVVATFCRQLADGTPRRIDVDAEICFLHAHRVARGIADIVIAGDTGIWRPEGRRLTVSSLLERLEQFDRSYRHDRLIPDLRDPFDLDLFNTYRSYLFPRHYPVAFRRHTDQRGTLIEAIRETSGGQIHYSTTHPGFVRGQHYHFRKVERFVVLAGEAEVAVRPVCSREIHRFRLSGDEPAFIDMPTMHVHNLANVGSGELVAMFWTNDLYDPAAPDTYPEAVDLPDGAAAAMAASQ</sequence>
<dbReference type="Pfam" id="PF01370">
    <property type="entry name" value="Epimerase"/>
    <property type="match status" value="1"/>
</dbReference>
<dbReference type="InterPro" id="IPR029303">
    <property type="entry name" value="CapF_C"/>
</dbReference>
<keyword evidence="4" id="KW-1185">Reference proteome</keyword>
<dbReference type="InterPro" id="IPR001509">
    <property type="entry name" value="Epimerase_deHydtase"/>
</dbReference>
<dbReference type="Pfam" id="PF14667">
    <property type="entry name" value="Polysacc_synt_C"/>
    <property type="match status" value="1"/>
</dbReference>
<dbReference type="InterPro" id="IPR036291">
    <property type="entry name" value="NAD(P)-bd_dom_sf"/>
</dbReference>
<protein>
    <submittedName>
        <fullName evidence="3">UDP-2-acetamido-2,6-beta-L-arabino-hexul-4-ose reductase</fullName>
    </submittedName>
</protein>
<dbReference type="SUPFAM" id="SSF51182">
    <property type="entry name" value="RmlC-like cupins"/>
    <property type="match status" value="1"/>
</dbReference>
<feature type="domain" description="NAD-dependent epimerase/dehydratase" evidence="1">
    <location>
        <begin position="4"/>
        <end position="181"/>
    </location>
</feature>
<name>A0A4V2UZT5_9HYPH</name>
<accession>A0A4V2UZT5</accession>
<evidence type="ECO:0000313" key="3">
    <source>
        <dbReference type="EMBL" id="TCT12563.1"/>
    </source>
</evidence>
<evidence type="ECO:0000259" key="1">
    <source>
        <dbReference type="Pfam" id="PF01370"/>
    </source>
</evidence>
<gene>
    <name evidence="3" type="ORF">EDC22_102248</name>
</gene>
<dbReference type="EMBL" id="SMAK01000002">
    <property type="protein sequence ID" value="TCT12563.1"/>
    <property type="molecule type" value="Genomic_DNA"/>
</dbReference>
<feature type="domain" description="Capsular polysaccharide assembling protein CapF C-terminal" evidence="2">
    <location>
        <begin position="253"/>
        <end position="363"/>
    </location>
</feature>
<evidence type="ECO:0000313" key="4">
    <source>
        <dbReference type="Proteomes" id="UP000295678"/>
    </source>
</evidence>
<dbReference type="SUPFAM" id="SSF51735">
    <property type="entry name" value="NAD(P)-binding Rossmann-fold domains"/>
    <property type="match status" value="1"/>
</dbReference>
<comment type="caution">
    <text evidence="3">The sequence shown here is derived from an EMBL/GenBank/DDBJ whole genome shotgun (WGS) entry which is preliminary data.</text>
</comment>